<dbReference type="PANTHER" id="PTHR13050">
    <property type="entry name" value="USE1-LIKE PROTEIN"/>
    <property type="match status" value="1"/>
</dbReference>
<evidence type="ECO:0000256" key="2">
    <source>
        <dbReference type="ARBA" id="ARBA00007891"/>
    </source>
</evidence>
<keyword evidence="12" id="KW-1185">Reference proteome</keyword>
<dbReference type="OrthoDB" id="4008582at2759"/>
<dbReference type="Proteomes" id="UP000095085">
    <property type="component" value="Unassembled WGS sequence"/>
</dbReference>
<keyword evidence="3" id="KW-0813">Transport</keyword>
<comment type="subcellular location">
    <subcellularLocation>
        <location evidence="1">Endoplasmic reticulum membrane</location>
        <topology evidence="1">Single-pass type IV membrane protein</topology>
    </subcellularLocation>
</comment>
<evidence type="ECO:0000256" key="10">
    <source>
        <dbReference type="SAM" id="Phobius"/>
    </source>
</evidence>
<dbReference type="PANTHER" id="PTHR13050:SF7">
    <property type="entry name" value="VESICLE TRANSPORT PROTEIN USE1"/>
    <property type="match status" value="1"/>
</dbReference>
<dbReference type="STRING" id="984485.A0A1E4RCE2"/>
<accession>A0A1E4RCE2</accession>
<sequence>MSLESPKSIESILEQYTHELKQLEIPSVLTFSEVRSPYISQLKLNRLKNDLPNLLINLNNFKNFKNYDRLRNTIVSLSNEIDEKLYITKYHLKKERKTQLVEVKEEPQQLQEPLLNEEEDLNELRQRLISDNSYSNYTTNDQQNDYHESIQDDLYKDLTSLASSLKNSALSLSNKIIDDTKVLSKTSDNLYQNESLMKVVGVNLNNYLLNKSSGKISIWFLIKVMISIFLLFLIMILLIKILPKM</sequence>
<evidence type="ECO:0000256" key="5">
    <source>
        <dbReference type="ARBA" id="ARBA00022824"/>
    </source>
</evidence>
<organism evidence="11 12">
    <name type="scientific">Hyphopichia burtonii NRRL Y-1933</name>
    <dbReference type="NCBI Taxonomy" id="984485"/>
    <lineage>
        <taxon>Eukaryota</taxon>
        <taxon>Fungi</taxon>
        <taxon>Dikarya</taxon>
        <taxon>Ascomycota</taxon>
        <taxon>Saccharomycotina</taxon>
        <taxon>Pichiomycetes</taxon>
        <taxon>Debaryomycetaceae</taxon>
        <taxon>Hyphopichia</taxon>
    </lineage>
</organism>
<dbReference type="GeneID" id="30998277"/>
<keyword evidence="6" id="KW-0931">ER-Golgi transport</keyword>
<evidence type="ECO:0000256" key="4">
    <source>
        <dbReference type="ARBA" id="ARBA00022692"/>
    </source>
</evidence>
<dbReference type="EMBL" id="KV454546">
    <property type="protein sequence ID" value="ODV64906.1"/>
    <property type="molecule type" value="Genomic_DNA"/>
</dbReference>
<evidence type="ECO:0000256" key="3">
    <source>
        <dbReference type="ARBA" id="ARBA00022448"/>
    </source>
</evidence>
<feature type="transmembrane region" description="Helical" evidence="10">
    <location>
        <begin position="216"/>
        <end position="239"/>
    </location>
</feature>
<dbReference type="GO" id="GO:0015031">
    <property type="term" value="P:protein transport"/>
    <property type="evidence" value="ECO:0007669"/>
    <property type="project" value="UniProtKB-KW"/>
</dbReference>
<evidence type="ECO:0000256" key="7">
    <source>
        <dbReference type="ARBA" id="ARBA00022927"/>
    </source>
</evidence>
<keyword evidence="7" id="KW-0653">Protein transport</keyword>
<keyword evidence="9 10" id="KW-0472">Membrane</keyword>
<evidence type="ECO:0000256" key="8">
    <source>
        <dbReference type="ARBA" id="ARBA00022989"/>
    </source>
</evidence>
<dbReference type="InterPro" id="IPR019150">
    <property type="entry name" value="Vesicle_transport_protein_Use1"/>
</dbReference>
<evidence type="ECO:0000256" key="6">
    <source>
        <dbReference type="ARBA" id="ARBA00022892"/>
    </source>
</evidence>
<reference evidence="12" key="1">
    <citation type="submission" date="2016-05" db="EMBL/GenBank/DDBJ databases">
        <title>Comparative genomics of biotechnologically important yeasts.</title>
        <authorList>
            <consortium name="DOE Joint Genome Institute"/>
            <person name="Riley R."/>
            <person name="Haridas S."/>
            <person name="Wolfe K.H."/>
            <person name="Lopes M.R."/>
            <person name="Hittinger C.T."/>
            <person name="Goker M."/>
            <person name="Salamov A."/>
            <person name="Wisecaver J."/>
            <person name="Long T.M."/>
            <person name="Aerts A.L."/>
            <person name="Barry K."/>
            <person name="Choi C."/>
            <person name="Clum A."/>
            <person name="Coughlan A.Y."/>
            <person name="Deshpande S."/>
            <person name="Douglass A.P."/>
            <person name="Hanson S.J."/>
            <person name="Klenk H.-P."/>
            <person name="Labutti K."/>
            <person name="Lapidus A."/>
            <person name="Lindquist E."/>
            <person name="Lipzen A."/>
            <person name="Meier-Kolthoff J.P."/>
            <person name="Ohm R.A."/>
            <person name="Otillar R.P."/>
            <person name="Pangilinan J."/>
            <person name="Peng Y."/>
            <person name="Rokas A."/>
            <person name="Rosa C.A."/>
            <person name="Scheuner C."/>
            <person name="Sibirny A.A."/>
            <person name="Slot J.C."/>
            <person name="Stielow J.B."/>
            <person name="Sun H."/>
            <person name="Kurtzman C.P."/>
            <person name="Blackwell M."/>
            <person name="Grigoriev I.V."/>
            <person name="Jeffries T.W."/>
        </authorList>
    </citation>
    <scope>NUCLEOTIDE SEQUENCE [LARGE SCALE GENOMIC DNA]</scope>
    <source>
        <strain evidence="12">NRRL Y-1933</strain>
    </source>
</reference>
<keyword evidence="8 10" id="KW-1133">Transmembrane helix</keyword>
<gene>
    <name evidence="11" type="ORF">HYPBUDRAFT_8369</name>
</gene>
<dbReference type="AlphaFoldDB" id="A0A1E4RCE2"/>
<name>A0A1E4RCE2_9ASCO</name>
<evidence type="ECO:0000256" key="9">
    <source>
        <dbReference type="ARBA" id="ARBA00023136"/>
    </source>
</evidence>
<keyword evidence="4 10" id="KW-0812">Transmembrane</keyword>
<comment type="similarity">
    <text evidence="2">Belongs to the USE1 family.</text>
</comment>
<dbReference type="GO" id="GO:0005484">
    <property type="term" value="F:SNAP receptor activity"/>
    <property type="evidence" value="ECO:0007669"/>
    <property type="project" value="TreeGrafter"/>
</dbReference>
<dbReference type="GO" id="GO:0006890">
    <property type="term" value="P:retrograde vesicle-mediated transport, Golgi to endoplasmic reticulum"/>
    <property type="evidence" value="ECO:0007669"/>
    <property type="project" value="TreeGrafter"/>
</dbReference>
<evidence type="ECO:0000256" key="1">
    <source>
        <dbReference type="ARBA" id="ARBA00004163"/>
    </source>
</evidence>
<dbReference type="GO" id="GO:0005789">
    <property type="term" value="C:endoplasmic reticulum membrane"/>
    <property type="evidence" value="ECO:0007669"/>
    <property type="project" value="UniProtKB-SubCell"/>
</dbReference>
<dbReference type="CDD" id="cd15860">
    <property type="entry name" value="SNARE_USE1"/>
    <property type="match status" value="1"/>
</dbReference>
<protein>
    <submittedName>
        <fullName evidence="11">Uncharacterized protein</fullName>
    </submittedName>
</protein>
<proteinExistence type="inferred from homology"/>
<evidence type="ECO:0000313" key="12">
    <source>
        <dbReference type="Proteomes" id="UP000095085"/>
    </source>
</evidence>
<dbReference type="Pfam" id="PF09753">
    <property type="entry name" value="Use1"/>
    <property type="match status" value="1"/>
</dbReference>
<dbReference type="GO" id="GO:0031201">
    <property type="term" value="C:SNARE complex"/>
    <property type="evidence" value="ECO:0007669"/>
    <property type="project" value="TreeGrafter"/>
</dbReference>
<keyword evidence="5" id="KW-0256">Endoplasmic reticulum</keyword>
<dbReference type="RefSeq" id="XP_020073973.1">
    <property type="nucleotide sequence ID" value="XM_020223728.1"/>
</dbReference>
<evidence type="ECO:0000313" key="11">
    <source>
        <dbReference type="EMBL" id="ODV64906.1"/>
    </source>
</evidence>